<keyword evidence="1" id="KW-0732">Signal</keyword>
<keyword evidence="2" id="KW-0378">Hydrolase</keyword>
<sequence>MRLLTGFLLALISLTGTSAPAHASTTDPVHVEGLLPGGATYVFDVPARWNRTVLLYSHGYVPRGAPNPAQNSPGAAARTALLEDGYALIGSSYASAGWTLEQALPDQIATLDAFTARFGTARRTVAWGTSLGGMITTGLLERYGHRFTGGLAMCGLQQGGVANWNNTLDPLFALRTLLLPGSDVPLVRLPDQATAASSIAALSAALGTAQDTPLGRARATLAAALHNISPAALGITIHVGLSWRQEAESRAGGNMSWNTGVDYRRLLTRSAFRDEVLAMYRDAGASVEADLATLDAAPRISADPWAVRYIARNISFTGRLDVPLLTIHTTGDELVPVQVQAAYRDTVTRAGRLPLLRQAFVDRAGHCTFTTGEMLAALRTVERRLDATPAALNDLASALDPAAVPAFIRYRPAPYPRLFDLATPEWES</sequence>
<dbReference type="SUPFAM" id="SSF53474">
    <property type="entry name" value="alpha/beta-Hydrolases"/>
    <property type="match status" value="1"/>
</dbReference>
<dbReference type="InterPro" id="IPR029058">
    <property type="entry name" value="AB_hydrolase_fold"/>
</dbReference>
<reference evidence="2 3" key="1">
    <citation type="submission" date="2023-07" db="EMBL/GenBank/DDBJ databases">
        <title>Sequencing the genomes of 1000 actinobacteria strains.</title>
        <authorList>
            <person name="Klenk H.-P."/>
        </authorList>
    </citation>
    <scope>NUCLEOTIDE SEQUENCE [LARGE SCALE GENOMIC DNA]</scope>
    <source>
        <strain evidence="2 3">DSM 44710</strain>
    </source>
</reference>
<dbReference type="RefSeq" id="WP_306827257.1">
    <property type="nucleotide sequence ID" value="NZ_JAUSRA010000001.1"/>
</dbReference>
<accession>A0ABT9MLR1</accession>
<dbReference type="Gene3D" id="3.40.50.1820">
    <property type="entry name" value="alpha/beta hydrolase"/>
    <property type="match status" value="1"/>
</dbReference>
<dbReference type="GO" id="GO:0016787">
    <property type="term" value="F:hydrolase activity"/>
    <property type="evidence" value="ECO:0007669"/>
    <property type="project" value="UniProtKB-KW"/>
</dbReference>
<gene>
    <name evidence="2" type="ORF">J2S43_000874</name>
</gene>
<evidence type="ECO:0000313" key="2">
    <source>
        <dbReference type="EMBL" id="MDP9792362.1"/>
    </source>
</evidence>
<evidence type="ECO:0000313" key="3">
    <source>
        <dbReference type="Proteomes" id="UP001240984"/>
    </source>
</evidence>
<organism evidence="2 3">
    <name type="scientific">Catenuloplanes nepalensis</name>
    <dbReference type="NCBI Taxonomy" id="587533"/>
    <lineage>
        <taxon>Bacteria</taxon>
        <taxon>Bacillati</taxon>
        <taxon>Actinomycetota</taxon>
        <taxon>Actinomycetes</taxon>
        <taxon>Micromonosporales</taxon>
        <taxon>Micromonosporaceae</taxon>
        <taxon>Catenuloplanes</taxon>
    </lineage>
</organism>
<dbReference type="Proteomes" id="UP001240984">
    <property type="component" value="Unassembled WGS sequence"/>
</dbReference>
<keyword evidence="3" id="KW-1185">Reference proteome</keyword>
<feature type="signal peptide" evidence="1">
    <location>
        <begin position="1"/>
        <end position="23"/>
    </location>
</feature>
<feature type="chain" id="PRO_5047099899" evidence="1">
    <location>
        <begin position="24"/>
        <end position="428"/>
    </location>
</feature>
<name>A0ABT9MLR1_9ACTN</name>
<evidence type="ECO:0000256" key="1">
    <source>
        <dbReference type="SAM" id="SignalP"/>
    </source>
</evidence>
<dbReference type="EMBL" id="JAUSRA010000001">
    <property type="protein sequence ID" value="MDP9792362.1"/>
    <property type="molecule type" value="Genomic_DNA"/>
</dbReference>
<proteinExistence type="predicted"/>
<protein>
    <submittedName>
        <fullName evidence="2">Dienelactone hydrolase</fullName>
    </submittedName>
</protein>
<comment type="caution">
    <text evidence="2">The sequence shown here is derived from an EMBL/GenBank/DDBJ whole genome shotgun (WGS) entry which is preliminary data.</text>
</comment>